<dbReference type="AlphaFoldDB" id="A0AAW9JBB1"/>
<evidence type="ECO:0000313" key="2">
    <source>
        <dbReference type="Proteomes" id="UP001292252"/>
    </source>
</evidence>
<sequence>MKERDLQSRIVKKYKATTNSKHSYPIHANVLDPQFKVENPNQVLVADITYVSTKQGPVLHHSD</sequence>
<evidence type="ECO:0000313" key="1">
    <source>
        <dbReference type="EMBL" id="MDZ5479171.1"/>
    </source>
</evidence>
<comment type="caution">
    <text evidence="1">The sequence shown here is derived from an EMBL/GenBank/DDBJ whole genome shotgun (WGS) entry which is preliminary data.</text>
</comment>
<dbReference type="InterPro" id="IPR050900">
    <property type="entry name" value="Transposase_IS3/IS150/IS904"/>
</dbReference>
<dbReference type="RefSeq" id="WP_153599347.1">
    <property type="nucleotide sequence ID" value="NZ_JAXOTW010000016.1"/>
</dbReference>
<dbReference type="PANTHER" id="PTHR46889:SF4">
    <property type="entry name" value="TRANSPOSASE INSO FOR INSERTION SEQUENCE ELEMENT IS911B-RELATED"/>
    <property type="match status" value="1"/>
</dbReference>
<organism evidence="1 2">
    <name type="scientific">Bacillus thuringiensis</name>
    <dbReference type="NCBI Taxonomy" id="1428"/>
    <lineage>
        <taxon>Bacteria</taxon>
        <taxon>Bacillati</taxon>
        <taxon>Bacillota</taxon>
        <taxon>Bacilli</taxon>
        <taxon>Bacillales</taxon>
        <taxon>Bacillaceae</taxon>
        <taxon>Bacillus</taxon>
        <taxon>Bacillus cereus group</taxon>
    </lineage>
</organism>
<reference evidence="1" key="1">
    <citation type="submission" date="2023-12" db="EMBL/GenBank/DDBJ databases">
        <title>Genome sequence of Bacillus thuringiensis strain SS10.</title>
        <authorList>
            <person name="Rouis S."/>
        </authorList>
    </citation>
    <scope>NUCLEOTIDE SEQUENCE</scope>
    <source>
        <strain evidence="1">SS10</strain>
    </source>
</reference>
<dbReference type="Proteomes" id="UP001292252">
    <property type="component" value="Unassembled WGS sequence"/>
</dbReference>
<proteinExistence type="predicted"/>
<protein>
    <recommendedName>
        <fullName evidence="3">Transposase</fullName>
    </recommendedName>
</protein>
<evidence type="ECO:0008006" key="3">
    <source>
        <dbReference type="Google" id="ProtNLM"/>
    </source>
</evidence>
<gene>
    <name evidence="1" type="ORF">U2F49_23360</name>
</gene>
<dbReference type="PANTHER" id="PTHR46889">
    <property type="entry name" value="TRANSPOSASE INSF FOR INSERTION SEQUENCE IS3B-RELATED"/>
    <property type="match status" value="1"/>
</dbReference>
<accession>A0AAW9JBB1</accession>
<name>A0AAW9JBB1_BACTU</name>
<dbReference type="EMBL" id="JAXOTW010000016">
    <property type="protein sequence ID" value="MDZ5479171.1"/>
    <property type="molecule type" value="Genomic_DNA"/>
</dbReference>